<dbReference type="Gene3D" id="3.40.50.300">
    <property type="entry name" value="P-loop containing nucleotide triphosphate hydrolases"/>
    <property type="match status" value="1"/>
</dbReference>
<dbReference type="InterPro" id="IPR038727">
    <property type="entry name" value="NadR/Ttd14_AAA_dom"/>
</dbReference>
<proteinExistence type="predicted"/>
<dbReference type="SUPFAM" id="SSF52540">
    <property type="entry name" value="P-loop containing nucleoside triphosphate hydrolases"/>
    <property type="match status" value="1"/>
</dbReference>
<protein>
    <recommendedName>
        <fullName evidence="1">NadR/Ttd14 AAA domain-containing protein</fullName>
    </recommendedName>
</protein>
<evidence type="ECO:0000313" key="2">
    <source>
        <dbReference type="EMBL" id="RDW72795.1"/>
    </source>
</evidence>
<gene>
    <name evidence="2" type="ORF">BP6252_06702</name>
</gene>
<keyword evidence="3" id="KW-1185">Reference proteome</keyword>
<organism evidence="2 3">
    <name type="scientific">Coleophoma cylindrospora</name>
    <dbReference type="NCBI Taxonomy" id="1849047"/>
    <lineage>
        <taxon>Eukaryota</taxon>
        <taxon>Fungi</taxon>
        <taxon>Dikarya</taxon>
        <taxon>Ascomycota</taxon>
        <taxon>Pezizomycotina</taxon>
        <taxon>Leotiomycetes</taxon>
        <taxon>Helotiales</taxon>
        <taxon>Dermateaceae</taxon>
        <taxon>Coleophoma</taxon>
    </lineage>
</organism>
<reference evidence="2 3" key="1">
    <citation type="journal article" date="2018" name="IMA Fungus">
        <title>IMA Genome-F 9: Draft genome sequence of Annulohypoxylon stygium, Aspergillus mulundensis, Berkeleyomyces basicola (syn. Thielaviopsis basicola), Ceratocystis smalleyi, two Cercospora beticola strains, Coleophoma cylindrospora, Fusarium fracticaudum, Phialophora cf. hyalina, and Morchella septimelata.</title>
        <authorList>
            <person name="Wingfield B.D."/>
            <person name="Bills G.F."/>
            <person name="Dong Y."/>
            <person name="Huang W."/>
            <person name="Nel W.J."/>
            <person name="Swalarsk-Parry B.S."/>
            <person name="Vaghefi N."/>
            <person name="Wilken P.M."/>
            <person name="An Z."/>
            <person name="de Beer Z.W."/>
            <person name="De Vos L."/>
            <person name="Chen L."/>
            <person name="Duong T.A."/>
            <person name="Gao Y."/>
            <person name="Hammerbacher A."/>
            <person name="Kikkert J.R."/>
            <person name="Li Y."/>
            <person name="Li H."/>
            <person name="Li K."/>
            <person name="Li Q."/>
            <person name="Liu X."/>
            <person name="Ma X."/>
            <person name="Naidoo K."/>
            <person name="Pethybridge S.J."/>
            <person name="Sun J."/>
            <person name="Steenkamp E.T."/>
            <person name="van der Nest M.A."/>
            <person name="van Wyk S."/>
            <person name="Wingfield M.J."/>
            <person name="Xiong C."/>
            <person name="Yue Q."/>
            <person name="Zhang X."/>
        </authorList>
    </citation>
    <scope>NUCLEOTIDE SEQUENCE [LARGE SCALE GENOMIC DNA]</scope>
    <source>
        <strain evidence="2 3">BP6252</strain>
    </source>
</reference>
<dbReference type="OrthoDB" id="6118920at2759"/>
<dbReference type="InterPro" id="IPR027417">
    <property type="entry name" value="P-loop_NTPase"/>
</dbReference>
<sequence>MDLNNQYKNIYIIGPQSTGKTTLVNALESAFASGDDLTSSCNSTRPSIIREVARTVMKTCNFTRDDITNSPAKALRLQELILKAQLKAEEAVLSGSPSTSWFISDRSGLDPIVYAKLFVGDDAAQQMISSDEWKTLEERMKNGLVILCEAGCTWLVDDGTRLMPKDEEDWLRVNSGFHEVLETLAIDSILMSKSILDLQQRVKIVLEAAHRANTRGKIASSTWEGLNN</sequence>
<dbReference type="Pfam" id="PF13521">
    <property type="entry name" value="AAA_28"/>
    <property type="match status" value="1"/>
</dbReference>
<comment type="caution">
    <text evidence="2">The sequence shown here is derived from an EMBL/GenBank/DDBJ whole genome shotgun (WGS) entry which is preliminary data.</text>
</comment>
<feature type="domain" description="NadR/Ttd14 AAA" evidence="1">
    <location>
        <begin position="10"/>
        <end position="192"/>
    </location>
</feature>
<evidence type="ECO:0000313" key="3">
    <source>
        <dbReference type="Proteomes" id="UP000256645"/>
    </source>
</evidence>
<dbReference type="Proteomes" id="UP000256645">
    <property type="component" value="Unassembled WGS sequence"/>
</dbReference>
<dbReference type="EMBL" id="PDLM01000007">
    <property type="protein sequence ID" value="RDW72795.1"/>
    <property type="molecule type" value="Genomic_DNA"/>
</dbReference>
<dbReference type="AlphaFoldDB" id="A0A3D8RFG7"/>
<evidence type="ECO:0000259" key="1">
    <source>
        <dbReference type="Pfam" id="PF13521"/>
    </source>
</evidence>
<name>A0A3D8RFG7_9HELO</name>
<accession>A0A3D8RFG7</accession>